<accession>A0A0P9D0P3</accession>
<evidence type="ECO:0000313" key="1">
    <source>
        <dbReference type="EMBL" id="KPV45628.1"/>
    </source>
</evidence>
<dbReference type="GO" id="GO:0009253">
    <property type="term" value="P:peptidoglycan catabolic process"/>
    <property type="evidence" value="ECO:0007669"/>
    <property type="project" value="InterPro"/>
</dbReference>
<proteinExistence type="predicted"/>
<keyword evidence="2" id="KW-1185">Reference proteome</keyword>
<organism evidence="1 2">
    <name type="scientific">Alicyclobacillus ferrooxydans</name>
    <dbReference type="NCBI Taxonomy" id="471514"/>
    <lineage>
        <taxon>Bacteria</taxon>
        <taxon>Bacillati</taxon>
        <taxon>Bacillota</taxon>
        <taxon>Bacilli</taxon>
        <taxon>Bacillales</taxon>
        <taxon>Alicyclobacillaceae</taxon>
        <taxon>Alicyclobacillus</taxon>
    </lineage>
</organism>
<dbReference type="Proteomes" id="UP000050482">
    <property type="component" value="Unassembled WGS sequence"/>
</dbReference>
<comment type="caution">
    <text evidence="1">The sequence shown here is derived from an EMBL/GenBank/DDBJ whole genome shotgun (WGS) entry which is preliminary data.</text>
</comment>
<sequence length="67" mass="7337">MHDIIQPNFSVDIDGYTYLGRGSTVVGGTPRSSRNKDIAYANCGSLMPASFNPFRRLFIEQAQGAVQ</sequence>
<protein>
    <submittedName>
        <fullName evidence="1">Uncharacterized protein</fullName>
    </submittedName>
</protein>
<dbReference type="PATRIC" id="fig|471514.4.peg.308"/>
<name>A0A0P9D0P3_9BACL</name>
<dbReference type="EMBL" id="LJCO01000008">
    <property type="protein sequence ID" value="KPV45628.1"/>
    <property type="molecule type" value="Genomic_DNA"/>
</dbReference>
<dbReference type="SUPFAM" id="SSF55846">
    <property type="entry name" value="N-acetylmuramoyl-L-alanine amidase-like"/>
    <property type="match status" value="1"/>
</dbReference>
<dbReference type="GO" id="GO:0008745">
    <property type="term" value="F:N-acetylmuramoyl-L-alanine amidase activity"/>
    <property type="evidence" value="ECO:0007669"/>
    <property type="project" value="InterPro"/>
</dbReference>
<gene>
    <name evidence="1" type="ORF">AN477_01555</name>
</gene>
<evidence type="ECO:0000313" key="2">
    <source>
        <dbReference type="Proteomes" id="UP000050482"/>
    </source>
</evidence>
<dbReference type="AlphaFoldDB" id="A0A0P9D0P3"/>
<reference evidence="1 2" key="1">
    <citation type="submission" date="2015-09" db="EMBL/GenBank/DDBJ databases">
        <title>Draft genome sequence of Alicyclobacillus ferrooxydans DSM 22381.</title>
        <authorList>
            <person name="Hemp J."/>
        </authorList>
    </citation>
    <scope>NUCLEOTIDE SEQUENCE [LARGE SCALE GENOMIC DNA]</scope>
    <source>
        <strain evidence="1 2">TC-34</strain>
    </source>
</reference>
<dbReference type="InterPro" id="IPR036505">
    <property type="entry name" value="Amidase/PGRP_sf"/>
</dbReference>